<keyword evidence="3 9" id="KW-0812">Transmembrane</keyword>
<feature type="transmembrane region" description="Helical" evidence="9">
    <location>
        <begin position="12"/>
        <end position="33"/>
    </location>
</feature>
<keyword evidence="5 9" id="KW-0249">Electron transport</keyword>
<dbReference type="NCBIfam" id="TIGR01948">
    <property type="entry name" value="rnfE"/>
    <property type="match status" value="1"/>
</dbReference>
<dbReference type="InterPro" id="IPR010968">
    <property type="entry name" value="RnfE"/>
</dbReference>
<evidence type="ECO:0000256" key="3">
    <source>
        <dbReference type="ARBA" id="ARBA00022692"/>
    </source>
</evidence>
<gene>
    <name evidence="9" type="primary">rnfE</name>
    <name evidence="11" type="ORF">SAMN04488105_11182</name>
</gene>
<dbReference type="HAMAP" id="MF_00478">
    <property type="entry name" value="RsxE_RnfE"/>
    <property type="match status" value="1"/>
</dbReference>
<evidence type="ECO:0000256" key="10">
    <source>
        <dbReference type="SAM" id="MobiDB-lite"/>
    </source>
</evidence>
<comment type="subunit">
    <text evidence="9">The complex is composed of six subunits: RnfA, RnfB, RnfC, RnfD, RnfE and RnfG.</text>
</comment>
<dbReference type="PANTHER" id="PTHR30586:SF0">
    <property type="entry name" value="ION-TRANSLOCATING OXIDOREDUCTASE COMPLEX SUBUNIT E"/>
    <property type="match status" value="1"/>
</dbReference>
<feature type="transmembrane region" description="Helical" evidence="9">
    <location>
        <begin position="181"/>
        <end position="203"/>
    </location>
</feature>
<evidence type="ECO:0000313" key="11">
    <source>
        <dbReference type="EMBL" id="SDF02141.1"/>
    </source>
</evidence>
<dbReference type="GO" id="GO:0012505">
    <property type="term" value="C:endomembrane system"/>
    <property type="evidence" value="ECO:0007669"/>
    <property type="project" value="UniProtKB-SubCell"/>
</dbReference>
<dbReference type="NCBIfam" id="NF009070">
    <property type="entry name" value="PRK12405.1"/>
    <property type="match status" value="1"/>
</dbReference>
<dbReference type="EC" id="7.-.-.-" evidence="9"/>
<evidence type="ECO:0000256" key="2">
    <source>
        <dbReference type="ARBA" id="ARBA00022448"/>
    </source>
</evidence>
<evidence type="ECO:0000256" key="5">
    <source>
        <dbReference type="ARBA" id="ARBA00022982"/>
    </source>
</evidence>
<evidence type="ECO:0000256" key="4">
    <source>
        <dbReference type="ARBA" id="ARBA00022967"/>
    </source>
</evidence>
<dbReference type="OrthoDB" id="9782945at2"/>
<comment type="function">
    <text evidence="9">Part of a membrane-bound complex that couples electron transfer with translocation of ions across the membrane.</text>
</comment>
<dbReference type="GO" id="GO:0005886">
    <property type="term" value="C:plasma membrane"/>
    <property type="evidence" value="ECO:0007669"/>
    <property type="project" value="UniProtKB-SubCell"/>
</dbReference>
<organism evidence="11 12">
    <name type="scientific">Salipiger thiooxidans</name>
    <dbReference type="NCBI Taxonomy" id="282683"/>
    <lineage>
        <taxon>Bacteria</taxon>
        <taxon>Pseudomonadati</taxon>
        <taxon>Pseudomonadota</taxon>
        <taxon>Alphaproteobacteria</taxon>
        <taxon>Rhodobacterales</taxon>
        <taxon>Roseobacteraceae</taxon>
        <taxon>Salipiger</taxon>
    </lineage>
</organism>
<evidence type="ECO:0000256" key="1">
    <source>
        <dbReference type="ARBA" id="ARBA00004127"/>
    </source>
</evidence>
<keyword evidence="4 9" id="KW-1278">Translocase</keyword>
<feature type="transmembrane region" description="Helical" evidence="9">
    <location>
        <begin position="97"/>
        <end position="114"/>
    </location>
</feature>
<keyword evidence="2 9" id="KW-0813">Transport</keyword>
<dbReference type="EMBL" id="FNAV01000011">
    <property type="protein sequence ID" value="SDF02141.1"/>
    <property type="molecule type" value="Genomic_DNA"/>
</dbReference>
<name>A0A1G7HNX3_9RHOB</name>
<reference evidence="12" key="1">
    <citation type="submission" date="2016-10" db="EMBL/GenBank/DDBJ databases">
        <authorList>
            <person name="Varghese N."/>
            <person name="Submissions S."/>
        </authorList>
    </citation>
    <scope>NUCLEOTIDE SEQUENCE [LARGE SCALE GENOMIC DNA]</scope>
    <source>
        <strain evidence="12">DSM 10146</strain>
    </source>
</reference>
<evidence type="ECO:0000256" key="8">
    <source>
        <dbReference type="ARBA" id="ARBA00023231"/>
    </source>
</evidence>
<proteinExistence type="inferred from homology"/>
<feature type="transmembrane region" description="Helical" evidence="9">
    <location>
        <begin position="126"/>
        <end position="149"/>
    </location>
</feature>
<keyword evidence="8" id="KW-0535">Nitrogen fixation</keyword>
<keyword evidence="9" id="KW-0997">Cell inner membrane</keyword>
<dbReference type="STRING" id="282683.SAMN04488105_11182"/>
<accession>A0A1G7HNX3</accession>
<evidence type="ECO:0000256" key="9">
    <source>
        <dbReference type="HAMAP-Rule" id="MF_00478"/>
    </source>
</evidence>
<sequence length="246" mass="25746">MSDTYARIARDGLWDNNVVFGQMLALCPLLAVTGTATNGLGMGLATTAVLVASGLAVSLLRGAILPEIRIPAFVLVIACIVTVVDMALNAWSHDLHQVLGLFIPLIVTNCAILGRAEAFASRNRPLASAFDGLMMGLGFTAALVVLGAAREILDSGTLFANAAVLLGESFSFLEITVIPDYQGFLLLILPPGGFIVLGVLLALKALADQRVRTEDARRDAPQGRVFTAVGVQRPPAPTPAPEGETS</sequence>
<feature type="transmembrane region" description="Helical" evidence="9">
    <location>
        <begin position="39"/>
        <end position="60"/>
    </location>
</feature>
<feature type="transmembrane region" description="Helical" evidence="9">
    <location>
        <begin position="72"/>
        <end position="91"/>
    </location>
</feature>
<dbReference type="AlphaFoldDB" id="A0A1G7HNX3"/>
<dbReference type="Proteomes" id="UP000198994">
    <property type="component" value="Unassembled WGS sequence"/>
</dbReference>
<dbReference type="Pfam" id="PF02508">
    <property type="entry name" value="Rnf-Nqr"/>
    <property type="match status" value="1"/>
</dbReference>
<comment type="similarity">
    <text evidence="9">Belongs to the NqrDE/RnfAE family.</text>
</comment>
<dbReference type="PIRSF" id="PIRSF006102">
    <property type="entry name" value="NQR_DE"/>
    <property type="match status" value="1"/>
</dbReference>
<keyword evidence="6 9" id="KW-1133">Transmembrane helix</keyword>
<feature type="region of interest" description="Disordered" evidence="10">
    <location>
        <begin position="217"/>
        <end position="246"/>
    </location>
</feature>
<dbReference type="PANTHER" id="PTHR30586">
    <property type="entry name" value="ELECTRON TRANSPORT COMPLEX PROTEIN RNFE"/>
    <property type="match status" value="1"/>
</dbReference>
<evidence type="ECO:0000256" key="6">
    <source>
        <dbReference type="ARBA" id="ARBA00022989"/>
    </source>
</evidence>
<dbReference type="GO" id="GO:0022900">
    <property type="term" value="P:electron transport chain"/>
    <property type="evidence" value="ECO:0007669"/>
    <property type="project" value="UniProtKB-UniRule"/>
</dbReference>
<protein>
    <recommendedName>
        <fullName evidence="9">Ion-translocating oxidoreductase complex subunit E</fullName>
        <ecNumber evidence="9">7.-.-.-</ecNumber>
    </recommendedName>
    <alternativeName>
        <fullName evidence="9">Rnf electron transport complex subunit E</fullName>
    </alternativeName>
</protein>
<dbReference type="RefSeq" id="WP_089961419.1">
    <property type="nucleotide sequence ID" value="NZ_FNAV01000011.1"/>
</dbReference>
<keyword evidence="12" id="KW-1185">Reference proteome</keyword>
<keyword evidence="9" id="KW-1003">Cell membrane</keyword>
<evidence type="ECO:0000256" key="7">
    <source>
        <dbReference type="ARBA" id="ARBA00023136"/>
    </source>
</evidence>
<evidence type="ECO:0000313" key="12">
    <source>
        <dbReference type="Proteomes" id="UP000198994"/>
    </source>
</evidence>
<comment type="subcellular location">
    <subcellularLocation>
        <location evidence="9">Cell inner membrane</location>
        <topology evidence="9">Multi-pass membrane protein</topology>
    </subcellularLocation>
    <subcellularLocation>
        <location evidence="1">Endomembrane system</location>
        <topology evidence="1">Multi-pass membrane protein</topology>
    </subcellularLocation>
</comment>
<keyword evidence="7 9" id="KW-0472">Membrane</keyword>
<dbReference type="InterPro" id="IPR003667">
    <property type="entry name" value="NqrDE/RnfAE"/>
</dbReference>